<dbReference type="GO" id="GO:0035091">
    <property type="term" value="F:phosphatidylinositol binding"/>
    <property type="evidence" value="ECO:0007669"/>
    <property type="project" value="TreeGrafter"/>
</dbReference>
<reference evidence="1 3" key="2">
    <citation type="journal article" date="2013" name="Nature">
        <title>Insights into bilaterian evolution from three spiralian genomes.</title>
        <authorList>
            <person name="Simakov O."/>
            <person name="Marletaz F."/>
            <person name="Cho S.J."/>
            <person name="Edsinger-Gonzales E."/>
            <person name="Havlak P."/>
            <person name="Hellsten U."/>
            <person name="Kuo D.H."/>
            <person name="Larsson T."/>
            <person name="Lv J."/>
            <person name="Arendt D."/>
            <person name="Savage R."/>
            <person name="Osoegawa K."/>
            <person name="de Jong P."/>
            <person name="Grimwood J."/>
            <person name="Chapman J.A."/>
            <person name="Shapiro H."/>
            <person name="Aerts A."/>
            <person name="Otillar R.P."/>
            <person name="Terry A.Y."/>
            <person name="Boore J.L."/>
            <person name="Grigoriev I.V."/>
            <person name="Lindberg D.R."/>
            <person name="Seaver E.C."/>
            <person name="Weisblat D.A."/>
            <person name="Putnam N.H."/>
            <person name="Rokhsar D.S."/>
        </authorList>
    </citation>
    <scope>NUCLEOTIDE SEQUENCE</scope>
    <source>
        <strain evidence="1 3">I ESC-2004</strain>
    </source>
</reference>
<proteinExistence type="predicted"/>
<dbReference type="EMBL" id="KB292102">
    <property type="protein sequence ID" value="ELU18123.1"/>
    <property type="molecule type" value="Genomic_DNA"/>
</dbReference>
<protein>
    <submittedName>
        <fullName evidence="1 2">Uncharacterized protein</fullName>
    </submittedName>
</protein>
<dbReference type="OrthoDB" id="10254720at2759"/>
<dbReference type="GO" id="GO:0006897">
    <property type="term" value="P:endocytosis"/>
    <property type="evidence" value="ECO:0007669"/>
    <property type="project" value="TreeGrafter"/>
</dbReference>
<gene>
    <name evidence="1" type="ORF">CAPTEDRAFT_201454</name>
</gene>
<dbReference type="AlphaFoldDB" id="R7VH16"/>
<dbReference type="PANTHER" id="PTHR45827">
    <property type="entry name" value="SORTING NEXIN"/>
    <property type="match status" value="1"/>
</dbReference>
<evidence type="ECO:0000313" key="1">
    <source>
        <dbReference type="EMBL" id="ELU18123.1"/>
    </source>
</evidence>
<dbReference type="EMBL" id="AMQN01035164">
    <property type="status" value="NOT_ANNOTATED_CDS"/>
    <property type="molecule type" value="Genomic_DNA"/>
</dbReference>
<dbReference type="EnsemblMetazoa" id="CapteT201454">
    <property type="protein sequence ID" value="CapteP201454"/>
    <property type="gene ID" value="CapteG201454"/>
</dbReference>
<dbReference type="GO" id="GO:0097320">
    <property type="term" value="P:plasma membrane tubulation"/>
    <property type="evidence" value="ECO:0007669"/>
    <property type="project" value="TreeGrafter"/>
</dbReference>
<dbReference type="GO" id="GO:0031410">
    <property type="term" value="C:cytoplasmic vesicle"/>
    <property type="evidence" value="ECO:0007669"/>
    <property type="project" value="TreeGrafter"/>
</dbReference>
<dbReference type="Proteomes" id="UP000014760">
    <property type="component" value="Unassembled WGS sequence"/>
</dbReference>
<dbReference type="GO" id="GO:0016197">
    <property type="term" value="P:endosomal transport"/>
    <property type="evidence" value="ECO:0007669"/>
    <property type="project" value="TreeGrafter"/>
</dbReference>
<keyword evidence="3" id="KW-1185">Reference proteome</keyword>
<organism evidence="1">
    <name type="scientific">Capitella teleta</name>
    <name type="common">Polychaete worm</name>
    <dbReference type="NCBI Taxonomy" id="283909"/>
    <lineage>
        <taxon>Eukaryota</taxon>
        <taxon>Metazoa</taxon>
        <taxon>Spiralia</taxon>
        <taxon>Lophotrochozoa</taxon>
        <taxon>Annelida</taxon>
        <taxon>Polychaeta</taxon>
        <taxon>Sedentaria</taxon>
        <taxon>Scolecida</taxon>
        <taxon>Capitellidae</taxon>
        <taxon>Capitella</taxon>
    </lineage>
</organism>
<feature type="non-terminal residue" evidence="1">
    <location>
        <position position="1"/>
    </location>
</feature>
<dbReference type="GO" id="GO:0005886">
    <property type="term" value="C:plasma membrane"/>
    <property type="evidence" value="ECO:0007669"/>
    <property type="project" value="TreeGrafter"/>
</dbReference>
<dbReference type="EMBL" id="AMQN01035163">
    <property type="status" value="NOT_ANNOTATED_CDS"/>
    <property type="molecule type" value="Genomic_DNA"/>
</dbReference>
<sequence>TVSTGQCDTLKIGIAFSADGSNYLLRLIARQFRFSQFTKAGGDAYLFDMQPVKVPEAERRLVIMEGTYGPCWKPLDDYYKCIIRSPKKETKYHGMKSFIAYQLTPTVVGPADSPLARAVS</sequence>
<dbReference type="PANTHER" id="PTHR45827:SF1">
    <property type="entry name" value="SORTING NEXIN"/>
    <property type="match status" value="1"/>
</dbReference>
<evidence type="ECO:0000313" key="2">
    <source>
        <dbReference type="EnsemblMetazoa" id="CapteP201454"/>
    </source>
</evidence>
<name>R7VH16_CAPTE</name>
<accession>R7VH16</accession>
<reference evidence="3" key="1">
    <citation type="submission" date="2012-12" db="EMBL/GenBank/DDBJ databases">
        <authorList>
            <person name="Hellsten U."/>
            <person name="Grimwood J."/>
            <person name="Chapman J.A."/>
            <person name="Shapiro H."/>
            <person name="Aerts A."/>
            <person name="Otillar R.P."/>
            <person name="Terry A.Y."/>
            <person name="Boore J.L."/>
            <person name="Simakov O."/>
            <person name="Marletaz F."/>
            <person name="Cho S.-J."/>
            <person name="Edsinger-Gonzales E."/>
            <person name="Havlak P."/>
            <person name="Kuo D.-H."/>
            <person name="Larsson T."/>
            <person name="Lv J."/>
            <person name="Arendt D."/>
            <person name="Savage R."/>
            <person name="Osoegawa K."/>
            <person name="de Jong P."/>
            <person name="Lindberg D.R."/>
            <person name="Seaver E.C."/>
            <person name="Weisblat D.A."/>
            <person name="Putnam N.H."/>
            <person name="Grigoriev I.V."/>
            <person name="Rokhsar D.S."/>
        </authorList>
    </citation>
    <scope>NUCLEOTIDE SEQUENCE</scope>
    <source>
        <strain evidence="3">I ESC-2004</strain>
    </source>
</reference>
<dbReference type="STRING" id="283909.R7VH16"/>
<evidence type="ECO:0000313" key="3">
    <source>
        <dbReference type="Proteomes" id="UP000014760"/>
    </source>
</evidence>
<dbReference type="HOGENOM" id="CLU_2055495_0_0_1"/>
<reference evidence="2" key="3">
    <citation type="submission" date="2015-06" db="UniProtKB">
        <authorList>
            <consortium name="EnsemblMetazoa"/>
        </authorList>
    </citation>
    <scope>IDENTIFICATION</scope>
</reference>